<dbReference type="GeneID" id="11605161"/>
<dbReference type="RefSeq" id="YP_005098258.1">
    <property type="nucleotide sequence ID" value="NC_016765.1"/>
</dbReference>
<protein>
    <submittedName>
        <fullName evidence="1">Uncharacterized protein</fullName>
    </submittedName>
</protein>
<dbReference type="Proteomes" id="UP000007744">
    <property type="component" value="Segment"/>
</dbReference>
<evidence type="ECO:0000313" key="1">
    <source>
        <dbReference type="EMBL" id="AEX55926.1"/>
    </source>
</evidence>
<sequence length="62" mass="7419">MLKNRYRIVSDDYAGYEVQIKRWWFPFWIQCGLCNTHLNVERAEAYARAHAGKRLVKDLGFL</sequence>
<accession>H2BDF9</accession>
<evidence type="ECO:0000313" key="2">
    <source>
        <dbReference type="Proteomes" id="UP000007744"/>
    </source>
</evidence>
<gene>
    <name evidence="1" type="ORF">PMG1_00055</name>
</gene>
<proteinExistence type="predicted"/>
<organism evidence="1 2">
    <name type="scientific">Pseudomonas phage PMG1</name>
    <dbReference type="NCBI Taxonomy" id="2992927"/>
    <lineage>
        <taxon>Viruses</taxon>
        <taxon>Duplodnaviria</taxon>
        <taxon>Heunggongvirae</taxon>
        <taxon>Uroviricota</taxon>
        <taxon>Caudoviricetes</taxon>
        <taxon>Detrevirus</taxon>
        <taxon>Detrevirus PMG1</taxon>
    </lineage>
</organism>
<reference evidence="1 2" key="1">
    <citation type="submission" date="2010-12" db="EMBL/GenBank/DDBJ databases">
        <authorList>
            <person name="Kropinski A.M."/>
            <person name="Krylov V."/>
            <person name="Pleteneva E."/>
            <person name="Shaburova O."/>
            <person name="Bourkaltseva M."/>
            <person name="Krylov S.V."/>
            <person name="Miroshnikov K."/>
        </authorList>
    </citation>
    <scope>NUCLEOTIDE SEQUENCE [LARGE SCALE GENOMIC DNA]</scope>
</reference>
<dbReference type="KEGG" id="vg:11605161"/>
<keyword evidence="2" id="KW-1185">Reference proteome</keyword>
<name>H2BDF9_9CAUD</name>
<dbReference type="OrthoDB" id="40711at10239"/>
<dbReference type="EMBL" id="HQ711985">
    <property type="protein sequence ID" value="AEX55926.1"/>
    <property type="molecule type" value="Genomic_DNA"/>
</dbReference>